<dbReference type="PANTHER" id="PTHR10993:SF7">
    <property type="entry name" value="LIPOYLTRANSFERASE 2, MITOCHONDRIAL-RELATED"/>
    <property type="match status" value="1"/>
</dbReference>
<dbReference type="PANTHER" id="PTHR10993">
    <property type="entry name" value="OCTANOYLTRANSFERASE"/>
    <property type="match status" value="1"/>
</dbReference>
<organism evidence="2 3">
    <name type="scientific">Heracleum sosnowskyi</name>
    <dbReference type="NCBI Taxonomy" id="360622"/>
    <lineage>
        <taxon>Eukaryota</taxon>
        <taxon>Viridiplantae</taxon>
        <taxon>Streptophyta</taxon>
        <taxon>Embryophyta</taxon>
        <taxon>Tracheophyta</taxon>
        <taxon>Spermatophyta</taxon>
        <taxon>Magnoliopsida</taxon>
        <taxon>eudicotyledons</taxon>
        <taxon>Gunneridae</taxon>
        <taxon>Pentapetalae</taxon>
        <taxon>asterids</taxon>
        <taxon>campanulids</taxon>
        <taxon>Apiales</taxon>
        <taxon>Apiaceae</taxon>
        <taxon>Apioideae</taxon>
        <taxon>apioid superclade</taxon>
        <taxon>Tordylieae</taxon>
        <taxon>Tordyliinae</taxon>
        <taxon>Heracleum</taxon>
    </lineage>
</organism>
<proteinExistence type="predicted"/>
<gene>
    <name evidence="2" type="ORF">POM88_005682</name>
</gene>
<protein>
    <submittedName>
        <fullName evidence="2">Lipoyl(Octanoyl) transferase</fullName>
    </submittedName>
</protein>
<sequence>MFPENILLTAGDEKVAAIGVRASKWITYHGLSVNVTADLTPFDQIVPCGIQDRQVGSIKQLLPKPLSFEGCGNIHFTDYQLVNATYESLMKEFSEVFQVQLCMKPIPWPDYTEGNRSPLTM</sequence>
<dbReference type="PROSITE" id="PS51733">
    <property type="entry name" value="BPL_LPL_CATALYTIC"/>
    <property type="match status" value="1"/>
</dbReference>
<accession>A0AAD8J2T2</accession>
<keyword evidence="3" id="KW-1185">Reference proteome</keyword>
<comment type="caution">
    <text evidence="2">The sequence shown here is derived from an EMBL/GenBank/DDBJ whole genome shotgun (WGS) entry which is preliminary data.</text>
</comment>
<dbReference type="InterPro" id="IPR004143">
    <property type="entry name" value="BPL_LPL_catalytic"/>
</dbReference>
<dbReference type="SUPFAM" id="SSF55681">
    <property type="entry name" value="Class II aaRS and biotin synthetases"/>
    <property type="match status" value="1"/>
</dbReference>
<dbReference type="Gene3D" id="3.30.930.10">
    <property type="entry name" value="Bira Bifunctional Protein, Domain 2"/>
    <property type="match status" value="1"/>
</dbReference>
<keyword evidence="2" id="KW-0808">Transferase</keyword>
<name>A0AAD8J2T2_9APIA</name>
<evidence type="ECO:0000313" key="3">
    <source>
        <dbReference type="Proteomes" id="UP001237642"/>
    </source>
</evidence>
<reference evidence="2" key="2">
    <citation type="submission" date="2023-05" db="EMBL/GenBank/DDBJ databases">
        <authorList>
            <person name="Schelkunov M.I."/>
        </authorList>
    </citation>
    <scope>NUCLEOTIDE SEQUENCE</scope>
    <source>
        <strain evidence="2">Hsosn_3</strain>
        <tissue evidence="2">Leaf</tissue>
    </source>
</reference>
<reference evidence="2" key="1">
    <citation type="submission" date="2023-02" db="EMBL/GenBank/DDBJ databases">
        <title>Genome of toxic invasive species Heracleum sosnowskyi carries increased number of genes despite the absence of recent whole-genome duplications.</title>
        <authorList>
            <person name="Schelkunov M."/>
            <person name="Shtratnikova V."/>
            <person name="Makarenko M."/>
            <person name="Klepikova A."/>
            <person name="Omelchenko D."/>
            <person name="Novikova G."/>
            <person name="Obukhova E."/>
            <person name="Bogdanov V."/>
            <person name="Penin A."/>
            <person name="Logacheva M."/>
        </authorList>
    </citation>
    <scope>NUCLEOTIDE SEQUENCE</scope>
    <source>
        <strain evidence="2">Hsosn_3</strain>
        <tissue evidence="2">Leaf</tissue>
    </source>
</reference>
<feature type="domain" description="BPL/LPL catalytic" evidence="1">
    <location>
        <begin position="1"/>
        <end position="101"/>
    </location>
</feature>
<dbReference type="EMBL" id="JAUIZM010000002">
    <property type="protein sequence ID" value="KAK1395819.1"/>
    <property type="molecule type" value="Genomic_DNA"/>
</dbReference>
<evidence type="ECO:0000259" key="1">
    <source>
        <dbReference type="PROSITE" id="PS51733"/>
    </source>
</evidence>
<dbReference type="AlphaFoldDB" id="A0AAD8J2T2"/>
<dbReference type="GO" id="GO:0009249">
    <property type="term" value="P:protein lipoylation"/>
    <property type="evidence" value="ECO:0007669"/>
    <property type="project" value="TreeGrafter"/>
</dbReference>
<evidence type="ECO:0000313" key="2">
    <source>
        <dbReference type="EMBL" id="KAK1395819.1"/>
    </source>
</evidence>
<dbReference type="Pfam" id="PF21948">
    <property type="entry name" value="LplA-B_cat"/>
    <property type="match status" value="1"/>
</dbReference>
<dbReference type="GO" id="GO:0033819">
    <property type="term" value="F:lipoyl(octanoyl) transferase activity"/>
    <property type="evidence" value="ECO:0007669"/>
    <property type="project" value="TreeGrafter"/>
</dbReference>
<dbReference type="Proteomes" id="UP001237642">
    <property type="component" value="Unassembled WGS sequence"/>
</dbReference>
<dbReference type="InterPro" id="IPR045864">
    <property type="entry name" value="aa-tRNA-synth_II/BPL/LPL"/>
</dbReference>